<dbReference type="EMBL" id="PKSG01000822">
    <property type="protein sequence ID" value="POR32666.1"/>
    <property type="molecule type" value="Genomic_DNA"/>
</dbReference>
<accession>A0A2S4KR47</accession>
<proteinExistence type="predicted"/>
<dbReference type="OrthoDB" id="5301473at2759"/>
<feature type="region of interest" description="Disordered" evidence="1">
    <location>
        <begin position="181"/>
        <end position="215"/>
    </location>
</feature>
<evidence type="ECO:0000313" key="3">
    <source>
        <dbReference type="Proteomes" id="UP000237481"/>
    </source>
</evidence>
<feature type="compositionally biased region" description="Basic and acidic residues" evidence="1">
    <location>
        <begin position="191"/>
        <end position="215"/>
    </location>
</feature>
<dbReference type="Proteomes" id="UP000237481">
    <property type="component" value="Unassembled WGS sequence"/>
</dbReference>
<gene>
    <name evidence="2" type="ORF">TPAR_07089</name>
</gene>
<dbReference type="AlphaFoldDB" id="A0A2S4KR47"/>
<keyword evidence="3" id="KW-1185">Reference proteome</keyword>
<sequence>MSIVSGVSICPEPASVSRSGSVRHRRTPGNRLAPPLGHRLRIPHSRKDILALILVLRVKHHLLAIPFAPIAVALLLVNHGHVLDGNVLPAAVRHHALHLEDVLADLVLLRLLVGVDVLPAQLARARRAADVGDDVPPGDELAVLAAADADVGERLLRGRRRRRDEERAPVAAREALGDDLRGQRHVRRAAHAAERVGRGPREAPGGRRGLADGRV</sequence>
<name>A0A2S4KR47_9HYPO</name>
<evidence type="ECO:0000256" key="1">
    <source>
        <dbReference type="SAM" id="MobiDB-lite"/>
    </source>
</evidence>
<protein>
    <submittedName>
        <fullName evidence="2">Uncharacterized protein</fullName>
    </submittedName>
</protein>
<feature type="region of interest" description="Disordered" evidence="1">
    <location>
        <begin position="13"/>
        <end position="36"/>
    </location>
</feature>
<feature type="non-terminal residue" evidence="2">
    <location>
        <position position="215"/>
    </location>
</feature>
<evidence type="ECO:0000313" key="2">
    <source>
        <dbReference type="EMBL" id="POR32666.1"/>
    </source>
</evidence>
<reference evidence="2 3" key="1">
    <citation type="submission" date="2018-01" db="EMBL/GenBank/DDBJ databases">
        <title>Harnessing the power of phylogenomics to disentangle the directionality and signatures of interkingdom host jumping in the parasitic fungal genus Tolypocladium.</title>
        <authorList>
            <person name="Quandt C.A."/>
            <person name="Patterson W."/>
            <person name="Spatafora J.W."/>
        </authorList>
    </citation>
    <scope>NUCLEOTIDE SEQUENCE [LARGE SCALE GENOMIC DNA]</scope>
    <source>
        <strain evidence="2 3">NRBC 100945</strain>
    </source>
</reference>
<comment type="caution">
    <text evidence="2">The sequence shown here is derived from an EMBL/GenBank/DDBJ whole genome shotgun (WGS) entry which is preliminary data.</text>
</comment>
<organism evidence="2 3">
    <name type="scientific">Tolypocladium paradoxum</name>
    <dbReference type="NCBI Taxonomy" id="94208"/>
    <lineage>
        <taxon>Eukaryota</taxon>
        <taxon>Fungi</taxon>
        <taxon>Dikarya</taxon>
        <taxon>Ascomycota</taxon>
        <taxon>Pezizomycotina</taxon>
        <taxon>Sordariomycetes</taxon>
        <taxon>Hypocreomycetidae</taxon>
        <taxon>Hypocreales</taxon>
        <taxon>Ophiocordycipitaceae</taxon>
        <taxon>Tolypocladium</taxon>
    </lineage>
</organism>